<name>A0ACC2LW59_PERAE</name>
<protein>
    <submittedName>
        <fullName evidence="1">Uncharacterized protein</fullName>
    </submittedName>
</protein>
<evidence type="ECO:0000313" key="2">
    <source>
        <dbReference type="Proteomes" id="UP001234297"/>
    </source>
</evidence>
<organism evidence="1 2">
    <name type="scientific">Persea americana</name>
    <name type="common">Avocado</name>
    <dbReference type="NCBI Taxonomy" id="3435"/>
    <lineage>
        <taxon>Eukaryota</taxon>
        <taxon>Viridiplantae</taxon>
        <taxon>Streptophyta</taxon>
        <taxon>Embryophyta</taxon>
        <taxon>Tracheophyta</taxon>
        <taxon>Spermatophyta</taxon>
        <taxon>Magnoliopsida</taxon>
        <taxon>Magnoliidae</taxon>
        <taxon>Laurales</taxon>
        <taxon>Lauraceae</taxon>
        <taxon>Persea</taxon>
    </lineage>
</organism>
<accession>A0ACC2LW59</accession>
<sequence length="80" mass="8768">MGFTALIGLLGASYRINRHGNIVPTALFHEPNITFTFFLLITTTIIYLAAIGMILEKACPRIAKVLNVISFVYIVLGVTV</sequence>
<gene>
    <name evidence="1" type="ORF">MRB53_011409</name>
</gene>
<dbReference type="Proteomes" id="UP001234297">
    <property type="component" value="Chromosome 3"/>
</dbReference>
<keyword evidence="2" id="KW-1185">Reference proteome</keyword>
<reference evidence="1 2" key="1">
    <citation type="journal article" date="2022" name="Hortic Res">
        <title>A haplotype resolved chromosomal level avocado genome allows analysis of novel avocado genes.</title>
        <authorList>
            <person name="Nath O."/>
            <person name="Fletcher S.J."/>
            <person name="Hayward A."/>
            <person name="Shaw L.M."/>
            <person name="Masouleh A.K."/>
            <person name="Furtado A."/>
            <person name="Henry R.J."/>
            <person name="Mitter N."/>
        </authorList>
    </citation>
    <scope>NUCLEOTIDE SEQUENCE [LARGE SCALE GENOMIC DNA]</scope>
    <source>
        <strain evidence="2">cv. Hass</strain>
    </source>
</reference>
<dbReference type="EMBL" id="CM056811">
    <property type="protein sequence ID" value="KAJ8637142.1"/>
    <property type="molecule type" value="Genomic_DNA"/>
</dbReference>
<evidence type="ECO:0000313" key="1">
    <source>
        <dbReference type="EMBL" id="KAJ8637142.1"/>
    </source>
</evidence>
<comment type="caution">
    <text evidence="1">The sequence shown here is derived from an EMBL/GenBank/DDBJ whole genome shotgun (WGS) entry which is preliminary data.</text>
</comment>
<proteinExistence type="predicted"/>